<dbReference type="EMBL" id="JABWGN010000002">
    <property type="protein sequence ID" value="NUW30778.1"/>
    <property type="molecule type" value="Genomic_DNA"/>
</dbReference>
<gene>
    <name evidence="1" type="ORF">HTZ77_05000</name>
</gene>
<reference evidence="1 2" key="1">
    <citation type="submission" date="2020-06" db="EMBL/GenBank/DDBJ databases">
        <title>Nonomuraea sp. SMC257, a novel actinomycete isolated from soil.</title>
        <authorList>
            <person name="Chanama M."/>
        </authorList>
    </citation>
    <scope>NUCLEOTIDE SEQUENCE [LARGE SCALE GENOMIC DNA]</scope>
    <source>
        <strain evidence="1 2">SMC257</strain>
    </source>
</reference>
<organism evidence="1 2">
    <name type="scientific">Nonomuraea montanisoli</name>
    <dbReference type="NCBI Taxonomy" id="2741721"/>
    <lineage>
        <taxon>Bacteria</taxon>
        <taxon>Bacillati</taxon>
        <taxon>Actinomycetota</taxon>
        <taxon>Actinomycetes</taxon>
        <taxon>Streptosporangiales</taxon>
        <taxon>Streptosporangiaceae</taxon>
        <taxon>Nonomuraea</taxon>
    </lineage>
</organism>
<name>A0A7Y6I317_9ACTN</name>
<evidence type="ECO:0000313" key="1">
    <source>
        <dbReference type="EMBL" id="NUW30778.1"/>
    </source>
</evidence>
<keyword evidence="2" id="KW-1185">Reference proteome</keyword>
<sequence length="287" mass="30911">MPRLIMTLLAVVLLLSGGSYLIGPLPFEDQAARAVRTWRTSGAAEIWRDGFVPVGDLSAMSPDVLRKIQHDEEYGWVVAGRLPAAPPGARIRWDDGFTTRVPVVGPREAMMALSPWSEGETFPDDEAYHLTGAVYTTMRLRTPRGMATVPAWRLYFSDLPGPIDQVAVDRDAVGTIAGAIGRHASGGDGVSDYKVVDERTLLVDYEYGSCGGGPLAVTPRSSEWPDVVVLGLDVPYQGTGWCSGTGQSGQGVVRLDEPLGNRVVLDAASRLPVLCDHAPDACHDRRD</sequence>
<proteinExistence type="predicted"/>
<evidence type="ECO:0000313" key="2">
    <source>
        <dbReference type="Proteomes" id="UP000586042"/>
    </source>
</evidence>
<comment type="caution">
    <text evidence="1">The sequence shown here is derived from an EMBL/GenBank/DDBJ whole genome shotgun (WGS) entry which is preliminary data.</text>
</comment>
<dbReference type="RefSeq" id="WP_175588229.1">
    <property type="nucleotide sequence ID" value="NZ_JABWGN010000002.1"/>
</dbReference>
<protein>
    <submittedName>
        <fullName evidence="1">Uncharacterized protein</fullName>
    </submittedName>
</protein>
<dbReference type="AlphaFoldDB" id="A0A7Y6I317"/>
<accession>A0A7Y6I317</accession>
<dbReference type="Proteomes" id="UP000586042">
    <property type="component" value="Unassembled WGS sequence"/>
</dbReference>